<proteinExistence type="predicted"/>
<accession>A0ACB9ZSI0</accession>
<name>A0ACB9ZSI0_CATRO</name>
<organism evidence="1 2">
    <name type="scientific">Catharanthus roseus</name>
    <name type="common">Madagascar periwinkle</name>
    <name type="synonym">Vinca rosea</name>
    <dbReference type="NCBI Taxonomy" id="4058"/>
    <lineage>
        <taxon>Eukaryota</taxon>
        <taxon>Viridiplantae</taxon>
        <taxon>Streptophyta</taxon>
        <taxon>Embryophyta</taxon>
        <taxon>Tracheophyta</taxon>
        <taxon>Spermatophyta</taxon>
        <taxon>Magnoliopsida</taxon>
        <taxon>eudicotyledons</taxon>
        <taxon>Gunneridae</taxon>
        <taxon>Pentapetalae</taxon>
        <taxon>asterids</taxon>
        <taxon>lamiids</taxon>
        <taxon>Gentianales</taxon>
        <taxon>Apocynaceae</taxon>
        <taxon>Rauvolfioideae</taxon>
        <taxon>Vinceae</taxon>
        <taxon>Catharanthinae</taxon>
        <taxon>Catharanthus</taxon>
    </lineage>
</organism>
<sequence length="240" mass="27644">MLSSFYGIDFENPYKYIDEFLEICSTFKPPNVSDDAIRLRLFPFSLKGKMFREFLQKYFPVALNTLLTNHLNVQSVCVIFSSHSHVISDCPSSMQLQGFHRQNDPYSITYNLGCRKSMTQILDSHTQSIAKLETQIAQLANAIGRRDEELILSTRLRRCSFQTSHEDLDTVFTKIHSQISAIKNSLEDSLSKEKDKAKSNPVLTDICRKVSHLALKIIKEEILRAAKIMRDLENLWGHWV</sequence>
<dbReference type="EMBL" id="CM044708">
    <property type="protein sequence ID" value="KAI5650003.1"/>
    <property type="molecule type" value="Genomic_DNA"/>
</dbReference>
<evidence type="ECO:0000313" key="2">
    <source>
        <dbReference type="Proteomes" id="UP001060085"/>
    </source>
</evidence>
<reference evidence="2" key="1">
    <citation type="journal article" date="2023" name="Nat. Plants">
        <title>Single-cell RNA sequencing provides a high-resolution roadmap for understanding the multicellular compartmentation of specialized metabolism.</title>
        <authorList>
            <person name="Sun S."/>
            <person name="Shen X."/>
            <person name="Li Y."/>
            <person name="Li Y."/>
            <person name="Wang S."/>
            <person name="Li R."/>
            <person name="Zhang H."/>
            <person name="Shen G."/>
            <person name="Guo B."/>
            <person name="Wei J."/>
            <person name="Xu J."/>
            <person name="St-Pierre B."/>
            <person name="Chen S."/>
            <person name="Sun C."/>
        </authorList>
    </citation>
    <scope>NUCLEOTIDE SEQUENCE [LARGE SCALE GENOMIC DNA]</scope>
</reference>
<keyword evidence="2" id="KW-1185">Reference proteome</keyword>
<dbReference type="Proteomes" id="UP001060085">
    <property type="component" value="Linkage Group LG08"/>
</dbReference>
<protein>
    <submittedName>
        <fullName evidence="1">Uncharacterized protein</fullName>
    </submittedName>
</protein>
<gene>
    <name evidence="1" type="ORF">M9H77_36008</name>
</gene>
<evidence type="ECO:0000313" key="1">
    <source>
        <dbReference type="EMBL" id="KAI5650003.1"/>
    </source>
</evidence>
<comment type="caution">
    <text evidence="1">The sequence shown here is derived from an EMBL/GenBank/DDBJ whole genome shotgun (WGS) entry which is preliminary data.</text>
</comment>